<dbReference type="GO" id="GO:0051287">
    <property type="term" value="F:NAD binding"/>
    <property type="evidence" value="ECO:0007669"/>
    <property type="project" value="InterPro"/>
</dbReference>
<evidence type="ECO:0000256" key="4">
    <source>
        <dbReference type="RuleBase" id="RU003719"/>
    </source>
</evidence>
<keyword evidence="8" id="KW-1185">Reference proteome</keyword>
<evidence type="ECO:0000259" key="6">
    <source>
        <dbReference type="Pfam" id="PF02826"/>
    </source>
</evidence>
<keyword evidence="3" id="KW-0520">NAD</keyword>
<evidence type="ECO:0000256" key="2">
    <source>
        <dbReference type="ARBA" id="ARBA00023002"/>
    </source>
</evidence>
<dbReference type="CDD" id="cd05299">
    <property type="entry name" value="CtBP_dh"/>
    <property type="match status" value="1"/>
</dbReference>
<name>A0A810QEA6_9FIRM</name>
<proteinExistence type="inferred from homology"/>
<dbReference type="Proteomes" id="UP000679848">
    <property type="component" value="Chromosome"/>
</dbReference>
<dbReference type="RefSeq" id="WP_213543179.1">
    <property type="nucleotide sequence ID" value="NZ_AP023420.1"/>
</dbReference>
<dbReference type="PANTHER" id="PTHR43761">
    <property type="entry name" value="D-ISOMER SPECIFIC 2-HYDROXYACID DEHYDROGENASE FAMILY PROTEIN (AFU_ORTHOLOGUE AFUA_1G13630)"/>
    <property type="match status" value="1"/>
</dbReference>
<feature type="domain" description="D-isomer specific 2-hydroxyacid dehydrogenase catalytic" evidence="5">
    <location>
        <begin position="13"/>
        <end position="308"/>
    </location>
</feature>
<evidence type="ECO:0000313" key="8">
    <source>
        <dbReference type="Proteomes" id="UP000679848"/>
    </source>
</evidence>
<dbReference type="Pfam" id="PF00389">
    <property type="entry name" value="2-Hacid_dh"/>
    <property type="match status" value="1"/>
</dbReference>
<sequence length="321" mass="35017">MKVVIVDHSHEDCSTEVGILVNSGFEVAVMQVHDEADVIAALKDADAAIAEYGQFTERVFRALPNLKIVSNYAMGVDNIDVEAAKAAGVAVTNSPDYCFDEVAEHGMALISALLRNIVGYAMDVADGIWDWSKAPKLQRIKGLTLGLIGCGQIPRRVARMAHGYGMYVIGYDPFLSKETAREVGIELVSMEELCARADAVLSHVPLNKSTKEMVNKSVFDLFQKAPVFVNTSRGLTVDEHALYEALCEGKISRAALDVIDSETPTFQEEIFSAPNVIFTPHAAFYSETALDEANRTASNNVVEFFAGNFDKVRFVVRPSGT</sequence>
<dbReference type="AlphaFoldDB" id="A0A810QEA6"/>
<dbReference type="SUPFAM" id="SSF51735">
    <property type="entry name" value="NAD(P)-binding Rossmann-fold domains"/>
    <property type="match status" value="1"/>
</dbReference>
<evidence type="ECO:0000313" key="7">
    <source>
        <dbReference type="EMBL" id="BCK84512.1"/>
    </source>
</evidence>
<organism evidence="7 8">
    <name type="scientific">Pusillibacter faecalis</name>
    <dbReference type="NCBI Taxonomy" id="2714358"/>
    <lineage>
        <taxon>Bacteria</taxon>
        <taxon>Bacillati</taxon>
        <taxon>Bacillota</taxon>
        <taxon>Clostridia</taxon>
        <taxon>Eubacteriales</taxon>
        <taxon>Oscillospiraceae</taxon>
        <taxon>Pusillibacter</taxon>
    </lineage>
</organism>
<comment type="similarity">
    <text evidence="1 4">Belongs to the D-isomer specific 2-hydroxyacid dehydrogenase family.</text>
</comment>
<dbReference type="InterPro" id="IPR043322">
    <property type="entry name" value="CtBP"/>
</dbReference>
<feature type="domain" description="D-isomer specific 2-hydroxyacid dehydrogenase NAD-binding" evidence="6">
    <location>
        <begin position="107"/>
        <end position="283"/>
    </location>
</feature>
<dbReference type="Gene3D" id="3.40.50.720">
    <property type="entry name" value="NAD(P)-binding Rossmann-like Domain"/>
    <property type="match status" value="2"/>
</dbReference>
<evidence type="ECO:0008006" key="9">
    <source>
        <dbReference type="Google" id="ProtNLM"/>
    </source>
</evidence>
<evidence type="ECO:0000256" key="3">
    <source>
        <dbReference type="ARBA" id="ARBA00023027"/>
    </source>
</evidence>
<dbReference type="InterPro" id="IPR036291">
    <property type="entry name" value="NAD(P)-bd_dom_sf"/>
</dbReference>
<dbReference type="GO" id="GO:0016616">
    <property type="term" value="F:oxidoreductase activity, acting on the CH-OH group of donors, NAD or NADP as acceptor"/>
    <property type="evidence" value="ECO:0007669"/>
    <property type="project" value="InterPro"/>
</dbReference>
<evidence type="ECO:0000256" key="1">
    <source>
        <dbReference type="ARBA" id="ARBA00005854"/>
    </source>
</evidence>
<evidence type="ECO:0000259" key="5">
    <source>
        <dbReference type="Pfam" id="PF00389"/>
    </source>
</evidence>
<dbReference type="GO" id="GO:0003714">
    <property type="term" value="F:transcription corepressor activity"/>
    <property type="evidence" value="ECO:0007669"/>
    <property type="project" value="InterPro"/>
</dbReference>
<dbReference type="KEGG" id="pfaa:MM59RIKEN_18310"/>
<dbReference type="PANTHER" id="PTHR43761:SF1">
    <property type="entry name" value="D-ISOMER SPECIFIC 2-HYDROXYACID DEHYDROGENASE CATALYTIC DOMAIN-CONTAINING PROTEIN-RELATED"/>
    <property type="match status" value="1"/>
</dbReference>
<dbReference type="InterPro" id="IPR050418">
    <property type="entry name" value="D-iso_2-hydroxyacid_DH_PdxB"/>
</dbReference>
<dbReference type="InterPro" id="IPR006140">
    <property type="entry name" value="D-isomer_DH_NAD-bd"/>
</dbReference>
<dbReference type="EMBL" id="AP023420">
    <property type="protein sequence ID" value="BCK84512.1"/>
    <property type="molecule type" value="Genomic_DNA"/>
</dbReference>
<keyword evidence="2 4" id="KW-0560">Oxidoreductase</keyword>
<dbReference type="Pfam" id="PF02826">
    <property type="entry name" value="2-Hacid_dh_C"/>
    <property type="match status" value="1"/>
</dbReference>
<gene>
    <name evidence="7" type="ORF">MM59RIKEN_18310</name>
</gene>
<dbReference type="SUPFAM" id="SSF52283">
    <property type="entry name" value="Formate/glycerate dehydrogenase catalytic domain-like"/>
    <property type="match status" value="1"/>
</dbReference>
<dbReference type="InterPro" id="IPR006139">
    <property type="entry name" value="D-isomer_2_OHA_DH_cat_dom"/>
</dbReference>
<reference evidence="7" key="1">
    <citation type="submission" date="2020-09" db="EMBL/GenBank/DDBJ databases">
        <title>New species isolated from human feces.</title>
        <authorList>
            <person name="Kitahara M."/>
            <person name="Shigeno Y."/>
            <person name="Shime M."/>
            <person name="Matsumoto Y."/>
            <person name="Nakamura S."/>
            <person name="Motooka D."/>
            <person name="Fukuoka S."/>
            <person name="Nishikawa H."/>
            <person name="Benno Y."/>
        </authorList>
    </citation>
    <scope>NUCLEOTIDE SEQUENCE</scope>
    <source>
        <strain evidence="7">MM59</strain>
    </source>
</reference>
<accession>A0A810QEA6</accession>
<protein>
    <recommendedName>
        <fullName evidence="9">C-terminal binding protein</fullName>
    </recommendedName>
</protein>